<dbReference type="EMBL" id="FWXO01000005">
    <property type="protein sequence ID" value="SMC78617.1"/>
    <property type="molecule type" value="Genomic_DNA"/>
</dbReference>
<dbReference type="PANTHER" id="PTHR32305">
    <property type="match status" value="1"/>
</dbReference>
<feature type="chain" id="PRO_5012235725" evidence="7">
    <location>
        <begin position="20"/>
        <end position="2172"/>
    </location>
</feature>
<feature type="region of interest" description="Disordered" evidence="5">
    <location>
        <begin position="2020"/>
        <end position="2042"/>
    </location>
</feature>
<dbReference type="InterPro" id="IPR022385">
    <property type="entry name" value="Rhs_assc_core"/>
</dbReference>
<dbReference type="InterPro" id="IPR006530">
    <property type="entry name" value="YD"/>
</dbReference>
<evidence type="ECO:0000256" key="4">
    <source>
        <dbReference type="ARBA" id="ARBA00023026"/>
    </source>
</evidence>
<accession>A0A1W2C033</accession>
<evidence type="ECO:0000259" key="8">
    <source>
        <dbReference type="Pfam" id="PF15649"/>
    </source>
</evidence>
<gene>
    <name evidence="9" type="ORF">SAMN05660703_2738</name>
</gene>
<dbReference type="Gene3D" id="2.40.128.340">
    <property type="match status" value="1"/>
</dbReference>
<dbReference type="OrthoDB" id="6225685at2"/>
<sequence>MTKKLLLLIGLLITSLCLGQQKINPLDEFTYEYLKTTGTSPSTKMLEPQTSSSIMNSAELMASAAGGNSGIGETTGDLSVSLTGAAGYTIPIAVPPGINGVVPTLSLAYNSQGGNGLAGYGWNVNGVSIISRIPATKFHDNAIAPVDFSLTDRFSFDGQRLVAKTGTYGASGTQYETENYSNVKIFSYGISPFGAAYGPSYFVVNYPDGSFAYYGNTNDSKSRSDYAINYWENPQGVRISYTYVQADNSISISSIKYGTRNTIAPINEIQFVYTPRKRPEQAYVGGVAFIRKNLLKEIKILTGSVGYKSYVLTHNQNSIGYDRLISVQEKNGDNTLSHSPITFAYTSSNAIITNDRNIITEIGIGNIEQRNAETVSLDLTGNGKMDFVVYPKSASLKTKFWVFKDLQSGSFNYPITVNSGSFEAIFPVSWLTWNNKLWPGQGLAIVQKSTNNQVKFKVYSEGTTTPIYYQYEKVWNAPTYTYTNICNQTPQTYAIPQQYISGDFNGDGLTDVIAVGKPYSYQNCVPTGTSGANCGGNNPIPVKEKPIASSKSETNQNAAAPIDGECCDCSYNNVTSSRVSFINLDRRLTTNFSKTSGFLTAGLKSTDQLIAMDMNGDGKTDIVHITEGKIYVYTLNSSDGLTLLWQTTDTRIKLSLQPMIGDYNGDGKIDVMYPTANNSTLFALFLSTGSSFVKTENTYPFTYKESSLSSTVNTYNLIAVDINGDGKSDILDYRTTTYNGNNNGSQTIMAYNNTFSTATTALPAFSYTTSITKTGNLQHFPIPVFLSPDKPNSNLNFASISNNWITSFAFTQDNKEDMLLRSVSNNGLTYGITYNRLNPNETGPNYSTIYNQGYDQAYPNVDLEVVLGVKVVSQLQRVSSGVTTLYQDFRYSGAVSNVEGLGFMGFQGVARSNWNTNNNDQIWDISKHDMTLRGAISSQYSMLNYPSFTVPTSSYISKTLYSYSSSLATNKVFKIANTSMVTQNALEGNTVTTQSFIYDTYNNPTKATTDYSGQGSSVLDITYANSTGNPYFIGRPLTKKTTNTINGNSFSTEEQYTYSNNLVTTKSSKGNGTQFDAETYVYDSFGNITRKTTTPYNTPSRIVNFEYDSSGRYLTKATDVEGLITLFEYNTNTGTLKKETNPYGLATNYLYDGWNRLIKVTDYLGKSANTNYVESGYSYTVTVSADNGGSKIEVFDPLKRLTTIKTKDVLGQWISKSFQYDKFDRAYKESEPYTSSATQWNTTEYDVYGRITKLTTFTGKVTTISYSGLTTTVNDGTKTSSTVKNAVGQISQVTDPGGTINYTYYGNGVMKTADYGGVILTSEQDGWGRKTKTTDPAAGSYTYTYNGFGELLTETTPKGTTTNTYSSVGKITQTKIVGDLTNMTTNYTYDGTSKLVTSLSLINTDGNNSTYSYTYDSYKRLLTSTEVTPYAQFVKTLTYDAFGQVATEKSEAKLLANNKVSSKTIKNNYQYGGLKSITDNSTLEVLWNVTGLNARGQVTTSTMGNNLRKNYTYDSYGYLTQFKSEKNITATAVELMKLTFIFNTQKGLLTSRTNSLFAWNESFTYDNLNRLVSFNDNNGNKTQSYDAQGRITNNSNLGSYTYTGKSYQLSSLTLNTTGQAQYAPTTRQDITYSAFKSPVEITETGKDKINFQYNSFEGRSNMFYGDTNSDKLLRPLRKHYSADGTMEITYEKNTGKTTFVTYMGGDAYSAPAIWRSEQTTTTSEQYLYLHRDYLGSIIGITDKDGVFKEKRHFDAWGNLVKLTDGSNVNLTKFKILDRGYTGHEHLLGVGLIHMNGRLYDPMLHRFLMPDNFVQDPYNTQIYNRYGYALNNPLLYTDPSGEILPLLIWGGAALIGAYIGGAQANGSWNPLKWNYKSSSTWIGIVGGAAIGVASAGIGLAVTAAVAPALTSLGISGGILGGSITGLLSGVAAGGFSGGFTSLLPGGSGNFWGGLANGAVMGAWTGGLMGATLGGLMTPKGNNIWTGAAPRPAVSPVSTVQPAGITMAEDTASIKAEVLSSKIASPTPSTNPSTSPAPSTPIKDGMGLVELNIPATKNPFDLVKVPTASEGIANSRVLGLAGENAVGVGSKTRIPSITNTAAYRIPDQLTPTTLGEIKNVSNLSLTRQLNDFHLFSQQNGLQFNLFTRPTTTFSGPLQNLINNGSIIVHPIPFK</sequence>
<evidence type="ECO:0000256" key="1">
    <source>
        <dbReference type="ARBA" id="ARBA00004613"/>
    </source>
</evidence>
<evidence type="ECO:0000256" key="7">
    <source>
        <dbReference type="SAM" id="SignalP"/>
    </source>
</evidence>
<dbReference type="Pfam" id="PF03534">
    <property type="entry name" value="SpvB"/>
    <property type="match status" value="1"/>
</dbReference>
<comment type="subcellular location">
    <subcellularLocation>
        <location evidence="1">Secreted</location>
    </subcellularLocation>
</comment>
<dbReference type="Gene3D" id="2.180.10.10">
    <property type="entry name" value="RHS repeat-associated core"/>
    <property type="match status" value="2"/>
</dbReference>
<evidence type="ECO:0000256" key="3">
    <source>
        <dbReference type="ARBA" id="ARBA00022729"/>
    </source>
</evidence>
<keyword evidence="3 7" id="KW-0732">Signal</keyword>
<keyword evidence="4" id="KW-0843">Virulence</keyword>
<keyword evidence="6" id="KW-0812">Transmembrane</keyword>
<evidence type="ECO:0000256" key="5">
    <source>
        <dbReference type="SAM" id="MobiDB-lite"/>
    </source>
</evidence>
<dbReference type="GO" id="GO:0005737">
    <property type="term" value="C:cytoplasm"/>
    <property type="evidence" value="ECO:0007669"/>
    <property type="project" value="InterPro"/>
</dbReference>
<evidence type="ECO:0000313" key="10">
    <source>
        <dbReference type="Proteomes" id="UP000192360"/>
    </source>
</evidence>
<reference evidence="9 10" key="1">
    <citation type="submission" date="2017-04" db="EMBL/GenBank/DDBJ databases">
        <authorList>
            <person name="Afonso C.L."/>
            <person name="Miller P.J."/>
            <person name="Scott M.A."/>
            <person name="Spackman E."/>
            <person name="Goraichik I."/>
            <person name="Dimitrov K.M."/>
            <person name="Suarez D.L."/>
            <person name="Swayne D.E."/>
        </authorList>
    </citation>
    <scope>NUCLEOTIDE SEQUENCE [LARGE SCALE GENOMIC DNA]</scope>
    <source>
        <strain evidence="9 10">DSM 21164</strain>
    </source>
</reference>
<dbReference type="InterPro" id="IPR013517">
    <property type="entry name" value="FG-GAP"/>
</dbReference>
<dbReference type="InterPro" id="IPR028903">
    <property type="entry name" value="Tox-REase-7_dom"/>
</dbReference>
<organism evidence="9 10">
    <name type="scientific">Cellulophaga tyrosinoxydans</name>
    <dbReference type="NCBI Taxonomy" id="504486"/>
    <lineage>
        <taxon>Bacteria</taxon>
        <taxon>Pseudomonadati</taxon>
        <taxon>Bacteroidota</taxon>
        <taxon>Flavobacteriia</taxon>
        <taxon>Flavobacteriales</taxon>
        <taxon>Flavobacteriaceae</taxon>
        <taxon>Cellulophaga</taxon>
    </lineage>
</organism>
<keyword evidence="2" id="KW-0964">Secreted</keyword>
<keyword evidence="6" id="KW-0472">Membrane</keyword>
<evidence type="ECO:0000256" key="6">
    <source>
        <dbReference type="SAM" id="Phobius"/>
    </source>
</evidence>
<dbReference type="Proteomes" id="UP000192360">
    <property type="component" value="Unassembled WGS sequence"/>
</dbReference>
<dbReference type="InterPro" id="IPR028994">
    <property type="entry name" value="Integrin_alpha_N"/>
</dbReference>
<feature type="signal peptide" evidence="7">
    <location>
        <begin position="1"/>
        <end position="19"/>
    </location>
</feature>
<dbReference type="NCBIfam" id="TIGR03696">
    <property type="entry name" value="Rhs_assc_core"/>
    <property type="match status" value="1"/>
</dbReference>
<dbReference type="SUPFAM" id="SSF69318">
    <property type="entry name" value="Integrin alpha N-terminal domain"/>
    <property type="match status" value="1"/>
</dbReference>
<dbReference type="RefSeq" id="WP_084062271.1">
    <property type="nucleotide sequence ID" value="NZ_FWXO01000005.1"/>
</dbReference>
<dbReference type="NCBIfam" id="TIGR01643">
    <property type="entry name" value="YD_repeat_2x"/>
    <property type="match status" value="1"/>
</dbReference>
<dbReference type="PANTHER" id="PTHR32305:SF15">
    <property type="entry name" value="PROTEIN RHSA-RELATED"/>
    <property type="match status" value="1"/>
</dbReference>
<feature type="compositionally biased region" description="Low complexity" evidence="5">
    <location>
        <begin position="2022"/>
        <end position="2039"/>
    </location>
</feature>
<dbReference type="Pfam" id="PF13517">
    <property type="entry name" value="FG-GAP_3"/>
    <property type="match status" value="1"/>
</dbReference>
<dbReference type="STRING" id="504486.SAMN05660703_2738"/>
<name>A0A1W2C033_9FLAO</name>
<protein>
    <submittedName>
        <fullName evidence="9">RHS repeat-associated core domain-containing protein</fullName>
    </submittedName>
</protein>
<keyword evidence="10" id="KW-1185">Reference proteome</keyword>
<evidence type="ECO:0000313" key="9">
    <source>
        <dbReference type="EMBL" id="SMC78617.1"/>
    </source>
</evidence>
<feature type="transmembrane region" description="Helical" evidence="6">
    <location>
        <begin position="1880"/>
        <end position="1905"/>
    </location>
</feature>
<dbReference type="Pfam" id="PF15649">
    <property type="entry name" value="Tox-REase-7"/>
    <property type="match status" value="1"/>
</dbReference>
<dbReference type="InterPro" id="IPR003284">
    <property type="entry name" value="Sal_SpvB"/>
</dbReference>
<dbReference type="InterPro" id="IPR050708">
    <property type="entry name" value="T6SS_VgrG/RHS"/>
</dbReference>
<proteinExistence type="predicted"/>
<dbReference type="GO" id="GO:0005576">
    <property type="term" value="C:extracellular region"/>
    <property type="evidence" value="ECO:0007669"/>
    <property type="project" value="UniProtKB-SubCell"/>
</dbReference>
<evidence type="ECO:0000256" key="2">
    <source>
        <dbReference type="ARBA" id="ARBA00022525"/>
    </source>
</evidence>
<keyword evidence="6" id="KW-1133">Transmembrane helix</keyword>
<feature type="transmembrane region" description="Helical" evidence="6">
    <location>
        <begin position="1842"/>
        <end position="1859"/>
    </location>
</feature>
<feature type="transmembrane region" description="Helical" evidence="6">
    <location>
        <begin position="1911"/>
        <end position="1934"/>
    </location>
</feature>
<feature type="domain" description="Tox-REase-7" evidence="8">
    <location>
        <begin position="2079"/>
        <end position="2155"/>
    </location>
</feature>